<evidence type="ECO:0000256" key="1">
    <source>
        <dbReference type="SAM" id="Phobius"/>
    </source>
</evidence>
<proteinExistence type="predicted"/>
<comment type="caution">
    <text evidence="3">The sequence shown here is derived from an EMBL/GenBank/DDBJ whole genome shotgun (WGS) entry which is preliminary data.</text>
</comment>
<dbReference type="Proteomes" id="UP000444960">
    <property type="component" value="Unassembled WGS sequence"/>
</dbReference>
<feature type="transmembrane region" description="Helical" evidence="1">
    <location>
        <begin position="62"/>
        <end position="84"/>
    </location>
</feature>
<dbReference type="EMBL" id="BJOV01000002">
    <property type="protein sequence ID" value="GEE00621.1"/>
    <property type="molecule type" value="Genomic_DNA"/>
</dbReference>
<evidence type="ECO:0000313" key="3">
    <source>
        <dbReference type="EMBL" id="GEE00621.1"/>
    </source>
</evidence>
<keyword evidence="4" id="KW-1185">Reference proteome</keyword>
<sequence>MIGNVIGPATILVSIIAYGAGAFHSGSLLPPWEVAVGVISTVGCFALIGGAFGCLARRAISVPLMLVVGYLWMVMPGAVQPYWIRNLNGSWIGCCGIESELSATVFWAGTIQNLAIALAALVLITTVGNQRRAIWISIAIIIPLAAAFIGAASTSDVGPTADVERSTPLVCSSSDEVTYCTWPEISDDDGNVAAIIASVRTDWKRAGFDSPGTYRAITTSPSEVVFMIIPDAPDIDIRQSLTNAVVNHLPVCAENPSGYAPALDPIELWLLRRSGVNANTDVPGVTELVQRIEQKSPAKQAAWLDRTLNAIANCGDVSPEAMEP</sequence>
<dbReference type="RefSeq" id="WP_008381385.1">
    <property type="nucleotide sequence ID" value="NZ_BJOV01000002.1"/>
</dbReference>
<feature type="transmembrane region" description="Helical" evidence="1">
    <location>
        <begin position="5"/>
        <end position="23"/>
    </location>
</feature>
<dbReference type="AlphaFoldDB" id="A0A7I9V6D2"/>
<dbReference type="InterPro" id="IPR055648">
    <property type="entry name" value="DUF7224"/>
</dbReference>
<feature type="transmembrane region" description="Helical" evidence="1">
    <location>
        <begin position="133"/>
        <end position="152"/>
    </location>
</feature>
<name>A0A7I9V6D2_9ACTN</name>
<evidence type="ECO:0000313" key="4">
    <source>
        <dbReference type="Proteomes" id="UP000444960"/>
    </source>
</evidence>
<feature type="transmembrane region" description="Helical" evidence="1">
    <location>
        <begin position="35"/>
        <end position="55"/>
    </location>
</feature>
<keyword evidence="1" id="KW-0812">Transmembrane</keyword>
<keyword evidence="1" id="KW-0472">Membrane</keyword>
<feature type="transmembrane region" description="Helical" evidence="1">
    <location>
        <begin position="104"/>
        <end position="126"/>
    </location>
</feature>
<accession>A0A7I9V6D2</accession>
<gene>
    <name evidence="3" type="ORF">nbrc107696_10670</name>
</gene>
<organism evidence="3 4">
    <name type="scientific">Gordonia spumicola</name>
    <dbReference type="NCBI Taxonomy" id="589161"/>
    <lineage>
        <taxon>Bacteria</taxon>
        <taxon>Bacillati</taxon>
        <taxon>Actinomycetota</taxon>
        <taxon>Actinomycetes</taxon>
        <taxon>Mycobacteriales</taxon>
        <taxon>Gordoniaceae</taxon>
        <taxon>Gordonia</taxon>
    </lineage>
</organism>
<feature type="domain" description="DUF7224" evidence="2">
    <location>
        <begin position="180"/>
        <end position="314"/>
    </location>
</feature>
<evidence type="ECO:0000259" key="2">
    <source>
        <dbReference type="Pfam" id="PF23866"/>
    </source>
</evidence>
<reference evidence="4" key="1">
    <citation type="submission" date="2019-06" db="EMBL/GenBank/DDBJ databases">
        <title>Gordonia isolated from sludge of a wastewater treatment plant.</title>
        <authorList>
            <person name="Tamura T."/>
            <person name="Aoyama K."/>
            <person name="Kang Y."/>
            <person name="Saito S."/>
            <person name="Akiyama N."/>
            <person name="Yazawa K."/>
            <person name="Gonoi T."/>
            <person name="Mikami Y."/>
        </authorList>
    </citation>
    <scope>NUCLEOTIDE SEQUENCE [LARGE SCALE GENOMIC DNA]</scope>
    <source>
        <strain evidence="4">NBRC 107696</strain>
    </source>
</reference>
<dbReference type="OrthoDB" id="4965457at2"/>
<dbReference type="Pfam" id="PF23866">
    <property type="entry name" value="DUF7224"/>
    <property type="match status" value="1"/>
</dbReference>
<protein>
    <recommendedName>
        <fullName evidence="2">DUF7224 domain-containing protein</fullName>
    </recommendedName>
</protein>
<keyword evidence="1" id="KW-1133">Transmembrane helix</keyword>